<accession>A0A316GLS1</accession>
<name>A0A316GLS1_9RHOB</name>
<feature type="transmembrane region" description="Helical" evidence="1">
    <location>
        <begin position="21"/>
        <end position="41"/>
    </location>
</feature>
<keyword evidence="1" id="KW-1133">Transmembrane helix</keyword>
<proteinExistence type="predicted"/>
<keyword evidence="1" id="KW-0812">Transmembrane</keyword>
<reference evidence="2 3" key="1">
    <citation type="submission" date="2018-05" db="EMBL/GenBank/DDBJ databases">
        <title>Genomic Encyclopedia of Type Strains, Phase IV (KMG-IV): sequencing the most valuable type-strain genomes for metagenomic binning, comparative biology and taxonomic classification.</title>
        <authorList>
            <person name="Goeker M."/>
        </authorList>
    </citation>
    <scope>NUCLEOTIDE SEQUENCE [LARGE SCALE GENOMIC DNA]</scope>
    <source>
        <strain evidence="2 3">DSM 16097</strain>
    </source>
</reference>
<gene>
    <name evidence="2" type="ORF">C7455_101146</name>
</gene>
<keyword evidence="1" id="KW-0472">Membrane</keyword>
<protein>
    <submittedName>
        <fullName evidence="2">Uncharacterized protein</fullName>
    </submittedName>
</protein>
<keyword evidence="3" id="KW-1185">Reference proteome</keyword>
<comment type="caution">
    <text evidence="2">The sequence shown here is derived from an EMBL/GenBank/DDBJ whole genome shotgun (WGS) entry which is preliminary data.</text>
</comment>
<dbReference type="AlphaFoldDB" id="A0A316GLS1"/>
<dbReference type="OrthoDB" id="7861086at2"/>
<evidence type="ECO:0000313" key="2">
    <source>
        <dbReference type="EMBL" id="PWK62120.1"/>
    </source>
</evidence>
<evidence type="ECO:0000256" key="1">
    <source>
        <dbReference type="SAM" id="Phobius"/>
    </source>
</evidence>
<evidence type="ECO:0000313" key="3">
    <source>
        <dbReference type="Proteomes" id="UP000245708"/>
    </source>
</evidence>
<dbReference type="EMBL" id="QGGW01000001">
    <property type="protein sequence ID" value="PWK62120.1"/>
    <property type="molecule type" value="Genomic_DNA"/>
</dbReference>
<organism evidence="2 3">
    <name type="scientific">Roseicyclus mahoneyensis</name>
    <dbReference type="NCBI Taxonomy" id="164332"/>
    <lineage>
        <taxon>Bacteria</taxon>
        <taxon>Pseudomonadati</taxon>
        <taxon>Pseudomonadota</taxon>
        <taxon>Alphaproteobacteria</taxon>
        <taxon>Rhodobacterales</taxon>
        <taxon>Roseobacteraceae</taxon>
        <taxon>Roseicyclus</taxon>
    </lineage>
</organism>
<dbReference type="Proteomes" id="UP000245708">
    <property type="component" value="Unassembled WGS sequence"/>
</dbReference>
<sequence length="99" mass="10564">MSKITDLWRGHLPLGDAFWTWAVMGGLLVNVATSGIFLWLITNDHPIPALLVGYGLSLPYNALATVGVWRSAARHDGPQVQADVARGAVLVLMAGLSLT</sequence>
<dbReference type="RefSeq" id="WP_109664163.1">
    <property type="nucleotide sequence ID" value="NZ_QGGW01000001.1"/>
</dbReference>
<feature type="transmembrane region" description="Helical" evidence="1">
    <location>
        <begin position="47"/>
        <end position="69"/>
    </location>
</feature>